<dbReference type="OrthoDB" id="572496at2"/>
<dbReference type="EMBL" id="CP015163">
    <property type="protein sequence ID" value="AXB46984.1"/>
    <property type="molecule type" value="Genomic_DNA"/>
</dbReference>
<dbReference type="AlphaFoldDB" id="A0A344LG10"/>
<dbReference type="PROSITE" id="PS51186">
    <property type="entry name" value="GNAT"/>
    <property type="match status" value="1"/>
</dbReference>
<sequence>MQIREATAAELDTLPALESAADSIFEDLGFPPLPPPGSADDLASARLVLVAGTPPAGFARVEVVDGNAHLEQLAVHPAHFRRGIGTQLVRAVLDWARAEGFGAVTLCTFADIPWNGPFYRKLGFTDLPEPTAGLLALRAHERALGLDALAPRTVLHHPFPDA</sequence>
<gene>
    <name evidence="4" type="ORF">A4R43_34815</name>
</gene>
<evidence type="ECO:0000259" key="3">
    <source>
        <dbReference type="PROSITE" id="PS51186"/>
    </source>
</evidence>
<protein>
    <submittedName>
        <fullName evidence="4">GNAT family N-acetyltransferase</fullName>
    </submittedName>
</protein>
<dbReference type="GO" id="GO:0016747">
    <property type="term" value="F:acyltransferase activity, transferring groups other than amino-acyl groups"/>
    <property type="evidence" value="ECO:0007669"/>
    <property type="project" value="InterPro"/>
</dbReference>
<keyword evidence="1 4" id="KW-0808">Transferase</keyword>
<evidence type="ECO:0000256" key="2">
    <source>
        <dbReference type="ARBA" id="ARBA00023315"/>
    </source>
</evidence>
<keyword evidence="5" id="KW-1185">Reference proteome</keyword>
<dbReference type="Gene3D" id="3.40.630.30">
    <property type="match status" value="1"/>
</dbReference>
<proteinExistence type="predicted"/>
<dbReference type="CDD" id="cd04301">
    <property type="entry name" value="NAT_SF"/>
    <property type="match status" value="1"/>
</dbReference>
<evidence type="ECO:0000313" key="5">
    <source>
        <dbReference type="Proteomes" id="UP000250434"/>
    </source>
</evidence>
<keyword evidence="2" id="KW-0012">Acyltransferase</keyword>
<dbReference type="Proteomes" id="UP000250434">
    <property type="component" value="Chromosome"/>
</dbReference>
<dbReference type="PANTHER" id="PTHR43800:SF1">
    <property type="entry name" value="PEPTIDYL-LYSINE N-ACETYLTRANSFERASE YJAB"/>
    <property type="match status" value="1"/>
</dbReference>
<dbReference type="SUPFAM" id="SSF55729">
    <property type="entry name" value="Acyl-CoA N-acyltransferases (Nat)"/>
    <property type="match status" value="1"/>
</dbReference>
<dbReference type="InterPro" id="IPR000182">
    <property type="entry name" value="GNAT_dom"/>
</dbReference>
<dbReference type="RefSeq" id="WP_113696042.1">
    <property type="nucleotide sequence ID" value="NZ_CP015163.1"/>
</dbReference>
<evidence type="ECO:0000256" key="1">
    <source>
        <dbReference type="ARBA" id="ARBA00022679"/>
    </source>
</evidence>
<name>A0A344LG10_9PSEU</name>
<dbReference type="KEGG" id="aab:A4R43_34815"/>
<reference evidence="4 5" key="1">
    <citation type="submission" date="2016-04" db="EMBL/GenBank/DDBJ databases">
        <title>Complete genome sequence and analysis of deep-sea sediment isolate, Amycolatopsis sp. WP1.</title>
        <authorList>
            <person name="Wang H."/>
            <person name="Chen S."/>
            <person name="Wu Q."/>
        </authorList>
    </citation>
    <scope>NUCLEOTIDE SEQUENCE [LARGE SCALE GENOMIC DNA]</scope>
    <source>
        <strain evidence="4 5">WP1</strain>
    </source>
</reference>
<accession>A0A344LG10</accession>
<organism evidence="4 5">
    <name type="scientific">Amycolatopsis albispora</name>
    <dbReference type="NCBI Taxonomy" id="1804986"/>
    <lineage>
        <taxon>Bacteria</taxon>
        <taxon>Bacillati</taxon>
        <taxon>Actinomycetota</taxon>
        <taxon>Actinomycetes</taxon>
        <taxon>Pseudonocardiales</taxon>
        <taxon>Pseudonocardiaceae</taxon>
        <taxon>Amycolatopsis</taxon>
    </lineage>
</organism>
<dbReference type="InterPro" id="IPR016181">
    <property type="entry name" value="Acyl_CoA_acyltransferase"/>
</dbReference>
<dbReference type="Pfam" id="PF00583">
    <property type="entry name" value="Acetyltransf_1"/>
    <property type="match status" value="1"/>
</dbReference>
<dbReference type="PANTHER" id="PTHR43800">
    <property type="entry name" value="PEPTIDYL-LYSINE N-ACETYLTRANSFERASE YJAB"/>
    <property type="match status" value="1"/>
</dbReference>
<feature type="domain" description="N-acetyltransferase" evidence="3">
    <location>
        <begin position="1"/>
        <end position="140"/>
    </location>
</feature>
<evidence type="ECO:0000313" key="4">
    <source>
        <dbReference type="EMBL" id="AXB46984.1"/>
    </source>
</evidence>